<accession>A0A0C9SZJ1</accession>
<keyword evidence="3" id="KW-1185">Reference proteome</keyword>
<name>A0A0C9SZJ1_PAXIN</name>
<evidence type="ECO:0000256" key="1">
    <source>
        <dbReference type="SAM" id="MobiDB-lite"/>
    </source>
</evidence>
<reference evidence="2 3" key="1">
    <citation type="submission" date="2014-06" db="EMBL/GenBank/DDBJ databases">
        <authorList>
            <consortium name="DOE Joint Genome Institute"/>
            <person name="Kuo A."/>
            <person name="Kohler A."/>
            <person name="Nagy L.G."/>
            <person name="Floudas D."/>
            <person name="Copeland A."/>
            <person name="Barry K.W."/>
            <person name="Cichocki N."/>
            <person name="Veneault-Fourrey C."/>
            <person name="LaButti K."/>
            <person name="Lindquist E.A."/>
            <person name="Lipzen A."/>
            <person name="Lundell T."/>
            <person name="Morin E."/>
            <person name="Murat C."/>
            <person name="Sun H."/>
            <person name="Tunlid A."/>
            <person name="Henrissat B."/>
            <person name="Grigoriev I.V."/>
            <person name="Hibbett D.S."/>
            <person name="Martin F."/>
            <person name="Nordberg H.P."/>
            <person name="Cantor M.N."/>
            <person name="Hua S.X."/>
        </authorList>
    </citation>
    <scope>NUCLEOTIDE SEQUENCE [LARGE SCALE GENOMIC DNA]</scope>
    <source>
        <strain evidence="2 3">ATCC 200175</strain>
    </source>
</reference>
<evidence type="ECO:0000313" key="2">
    <source>
        <dbReference type="EMBL" id="KIJ08690.1"/>
    </source>
</evidence>
<feature type="region of interest" description="Disordered" evidence="1">
    <location>
        <begin position="1"/>
        <end position="48"/>
    </location>
</feature>
<feature type="compositionally biased region" description="Basic and acidic residues" evidence="1">
    <location>
        <begin position="1"/>
        <end position="14"/>
    </location>
</feature>
<evidence type="ECO:0000313" key="3">
    <source>
        <dbReference type="Proteomes" id="UP000053647"/>
    </source>
</evidence>
<protein>
    <submittedName>
        <fullName evidence="2">Uncharacterized protein</fullName>
    </submittedName>
</protein>
<proteinExistence type="predicted"/>
<reference evidence="3" key="2">
    <citation type="submission" date="2015-01" db="EMBL/GenBank/DDBJ databases">
        <title>Evolutionary Origins and Diversification of the Mycorrhizal Mutualists.</title>
        <authorList>
            <consortium name="DOE Joint Genome Institute"/>
            <consortium name="Mycorrhizal Genomics Consortium"/>
            <person name="Kohler A."/>
            <person name="Kuo A."/>
            <person name="Nagy L.G."/>
            <person name="Floudas D."/>
            <person name="Copeland A."/>
            <person name="Barry K.W."/>
            <person name="Cichocki N."/>
            <person name="Veneault-Fourrey C."/>
            <person name="LaButti K."/>
            <person name="Lindquist E.A."/>
            <person name="Lipzen A."/>
            <person name="Lundell T."/>
            <person name="Morin E."/>
            <person name="Murat C."/>
            <person name="Riley R."/>
            <person name="Ohm R."/>
            <person name="Sun H."/>
            <person name="Tunlid A."/>
            <person name="Henrissat B."/>
            <person name="Grigoriev I.V."/>
            <person name="Hibbett D.S."/>
            <person name="Martin F."/>
        </authorList>
    </citation>
    <scope>NUCLEOTIDE SEQUENCE [LARGE SCALE GENOMIC DNA]</scope>
    <source>
        <strain evidence="3">ATCC 200175</strain>
    </source>
</reference>
<dbReference type="EMBL" id="KN819574">
    <property type="protein sequence ID" value="KIJ08690.1"/>
    <property type="molecule type" value="Genomic_DNA"/>
</dbReference>
<sequence length="60" mass="6572">MGDNKGKNMDDHGQYHPGTILPVHHTPLSNHKPAMADPNSETVPNCAGPEFKIIQEGLKR</sequence>
<dbReference type="HOGENOM" id="CLU_2942415_0_0_1"/>
<gene>
    <name evidence="2" type="ORF">PAXINDRAFT_18185</name>
</gene>
<dbReference type="OrthoDB" id="10501104at2759"/>
<organism evidence="2 3">
    <name type="scientific">Paxillus involutus ATCC 200175</name>
    <dbReference type="NCBI Taxonomy" id="664439"/>
    <lineage>
        <taxon>Eukaryota</taxon>
        <taxon>Fungi</taxon>
        <taxon>Dikarya</taxon>
        <taxon>Basidiomycota</taxon>
        <taxon>Agaricomycotina</taxon>
        <taxon>Agaricomycetes</taxon>
        <taxon>Agaricomycetidae</taxon>
        <taxon>Boletales</taxon>
        <taxon>Paxilineae</taxon>
        <taxon>Paxillaceae</taxon>
        <taxon>Paxillus</taxon>
    </lineage>
</organism>
<dbReference type="Proteomes" id="UP000053647">
    <property type="component" value="Unassembled WGS sequence"/>
</dbReference>
<dbReference type="AlphaFoldDB" id="A0A0C9SZJ1"/>